<keyword evidence="1" id="KW-0812">Transmembrane</keyword>
<evidence type="ECO:0000256" key="1">
    <source>
        <dbReference type="SAM" id="Phobius"/>
    </source>
</evidence>
<evidence type="ECO:0000313" key="3">
    <source>
        <dbReference type="Proteomes" id="UP000248423"/>
    </source>
</evidence>
<protein>
    <submittedName>
        <fullName evidence="2">Uncharacterized protein</fullName>
    </submittedName>
</protein>
<accession>A0A319EAW3</accession>
<keyword evidence="3" id="KW-1185">Reference proteome</keyword>
<name>A0A319EAW3_ASPSB</name>
<keyword evidence="1" id="KW-1133">Transmembrane helix</keyword>
<sequence>MLFKPYQYSLFAFNKVSDKVRSIDRSTDGHASPAGRTWQSTWHPVTSNHDIPPDKNAVGFVGFSRLVAAHGRLPHARLQSGQSGLVGDVGNLRGVMTLSRHYSLTTSRFYGLFCVGLSHFFFSLLTRQPVILHTVLRI</sequence>
<organism evidence="2 3">
    <name type="scientific">Aspergillus sclerotiicarbonarius (strain CBS 121057 / IBT 28362)</name>
    <dbReference type="NCBI Taxonomy" id="1448318"/>
    <lineage>
        <taxon>Eukaryota</taxon>
        <taxon>Fungi</taxon>
        <taxon>Dikarya</taxon>
        <taxon>Ascomycota</taxon>
        <taxon>Pezizomycotina</taxon>
        <taxon>Eurotiomycetes</taxon>
        <taxon>Eurotiomycetidae</taxon>
        <taxon>Eurotiales</taxon>
        <taxon>Aspergillaceae</taxon>
        <taxon>Aspergillus</taxon>
        <taxon>Aspergillus subgen. Circumdati</taxon>
    </lineage>
</organism>
<reference evidence="2 3" key="1">
    <citation type="submission" date="2018-02" db="EMBL/GenBank/DDBJ databases">
        <title>The genomes of Aspergillus section Nigri reveals drivers in fungal speciation.</title>
        <authorList>
            <consortium name="DOE Joint Genome Institute"/>
            <person name="Vesth T.C."/>
            <person name="Nybo J."/>
            <person name="Theobald S."/>
            <person name="Brandl J."/>
            <person name="Frisvad J.C."/>
            <person name="Nielsen K.F."/>
            <person name="Lyhne E.K."/>
            <person name="Kogle M.E."/>
            <person name="Kuo A."/>
            <person name="Riley R."/>
            <person name="Clum A."/>
            <person name="Nolan M."/>
            <person name="Lipzen A."/>
            <person name="Salamov A."/>
            <person name="Henrissat B."/>
            <person name="Wiebenga A."/>
            <person name="De vries R.P."/>
            <person name="Grigoriev I.V."/>
            <person name="Mortensen U.H."/>
            <person name="Andersen M.R."/>
            <person name="Baker S.E."/>
        </authorList>
    </citation>
    <scope>NUCLEOTIDE SEQUENCE [LARGE SCALE GENOMIC DNA]</scope>
    <source>
        <strain evidence="2 3">CBS 121057</strain>
    </source>
</reference>
<keyword evidence="1" id="KW-0472">Membrane</keyword>
<dbReference type="EMBL" id="KZ826343">
    <property type="protein sequence ID" value="PYI07186.1"/>
    <property type="molecule type" value="Genomic_DNA"/>
</dbReference>
<evidence type="ECO:0000313" key="2">
    <source>
        <dbReference type="EMBL" id="PYI07186.1"/>
    </source>
</evidence>
<dbReference type="Proteomes" id="UP000248423">
    <property type="component" value="Unassembled WGS sequence"/>
</dbReference>
<proteinExistence type="predicted"/>
<gene>
    <name evidence="2" type="ORF">BO78DRAFT_92854</name>
</gene>
<dbReference type="AlphaFoldDB" id="A0A319EAW3"/>
<feature type="transmembrane region" description="Helical" evidence="1">
    <location>
        <begin position="109"/>
        <end position="126"/>
    </location>
</feature>
<dbReference type="VEuPathDB" id="FungiDB:BO78DRAFT_92854"/>